<dbReference type="RefSeq" id="WP_201657899.1">
    <property type="nucleotide sequence ID" value="NZ_CAJHCS010000029.1"/>
</dbReference>
<feature type="repeat" description="TPR" evidence="1">
    <location>
        <begin position="134"/>
        <end position="167"/>
    </location>
</feature>
<organism evidence="2 3">
    <name type="scientific">Paraburkholderia sabiae</name>
    <dbReference type="NCBI Taxonomy" id="273251"/>
    <lineage>
        <taxon>Bacteria</taxon>
        <taxon>Pseudomonadati</taxon>
        <taxon>Pseudomonadota</taxon>
        <taxon>Betaproteobacteria</taxon>
        <taxon>Burkholderiales</taxon>
        <taxon>Burkholderiaceae</taxon>
        <taxon>Paraburkholderia</taxon>
    </lineage>
</organism>
<reference evidence="2 3" key="1">
    <citation type="submission" date="2024-01" db="EMBL/GenBank/DDBJ databases">
        <title>The diversity of rhizobia nodulating Mimosa spp. in eleven states of Brazil covering several biomes is determined by host plant, location, and edaphic factors.</title>
        <authorList>
            <person name="Rouws L."/>
            <person name="Barauna A."/>
            <person name="Beukes C."/>
            <person name="De Faria S.M."/>
            <person name="Gross E."/>
            <person name="Dos Reis Junior F.B."/>
            <person name="Simon M."/>
            <person name="Maluk M."/>
            <person name="Odee D.W."/>
            <person name="Kenicer G."/>
            <person name="Young J.P.W."/>
            <person name="Reis V.M."/>
            <person name="Zilli J."/>
            <person name="James E.K."/>
        </authorList>
    </citation>
    <scope>NUCLEOTIDE SEQUENCE [LARGE SCALE GENOMIC DNA]</scope>
    <source>
        <strain evidence="2 3">JPY77</strain>
    </source>
</reference>
<evidence type="ECO:0000313" key="3">
    <source>
        <dbReference type="Proteomes" id="UP001494588"/>
    </source>
</evidence>
<dbReference type="Pfam" id="PF14559">
    <property type="entry name" value="TPR_19"/>
    <property type="match status" value="1"/>
</dbReference>
<comment type="caution">
    <text evidence="2">The sequence shown here is derived from an EMBL/GenBank/DDBJ whole genome shotgun (WGS) entry which is preliminary data.</text>
</comment>
<proteinExistence type="predicted"/>
<dbReference type="PROSITE" id="PS50005">
    <property type="entry name" value="TPR"/>
    <property type="match status" value="1"/>
</dbReference>
<dbReference type="SUPFAM" id="SSF48452">
    <property type="entry name" value="TPR-like"/>
    <property type="match status" value="1"/>
</dbReference>
<dbReference type="InterPro" id="IPR011990">
    <property type="entry name" value="TPR-like_helical_dom_sf"/>
</dbReference>
<protein>
    <submittedName>
        <fullName evidence="2">Tetratricopeptide repeat-containing glycosyltransferase family protein</fullName>
    </submittedName>
</protein>
<gene>
    <name evidence="2" type="ORF">V4C55_21435</name>
</gene>
<dbReference type="InterPro" id="IPR019734">
    <property type="entry name" value="TPR_rpt"/>
</dbReference>
<evidence type="ECO:0000313" key="2">
    <source>
        <dbReference type="EMBL" id="MEM5288298.1"/>
    </source>
</evidence>
<keyword evidence="1" id="KW-0802">TPR repeat</keyword>
<accession>A0ABU9QFR4</accession>
<dbReference type="SUPFAM" id="SSF53756">
    <property type="entry name" value="UDP-Glycosyltransferase/glycogen phosphorylase"/>
    <property type="match status" value="1"/>
</dbReference>
<name>A0ABU9QFR4_9BURK</name>
<dbReference type="EMBL" id="JAZHGC010000018">
    <property type="protein sequence ID" value="MEM5288298.1"/>
    <property type="molecule type" value="Genomic_DNA"/>
</dbReference>
<dbReference type="Proteomes" id="UP001494588">
    <property type="component" value="Unassembled WGS sequence"/>
</dbReference>
<sequence>MNTGNPTMADPLEPLRARTSQPDAVAGDWLVLGNTLLERANGDRALLREAIDALVRAYRLDANCDPRLLHNVAQTAFILRDWPLVESATALLLARDAGDANALVWRAAVFQERDDFAEAQRLLHEAARAAPGNHIVLHKLALSIKEQGRFGEAEALLRRVLEMTPNNAHAMFDLSELEVRAGRYAQGWLDYEARVAFAHDANAAKAALAAISPNWRGESLAGKKLVVYGEQGNGDCLWAVRFLPMLAERAQREGGRVVFGYAGPMQHLFERMLPDGIAIETSLDTKPDYHCGLMSLPLRLGVNDPSTWGRPYLSADPARVEAWRERVASATAEGKKKIGIVWNGNPDHIRDRRRSVDAEAFARILDVPGVTFFAISPGRGQTVGQWRSQGFDVVDLTPQFEAGFDDVAALLVNLDVLLTIDSGPAHLAGALGVPTWLMLDHVSAWFWGEETERTPWYRTVELFRQPSVGAWAPVLDQVRARLEVFAA</sequence>
<dbReference type="Gene3D" id="3.40.50.2000">
    <property type="entry name" value="Glycogen Phosphorylase B"/>
    <property type="match status" value="1"/>
</dbReference>
<keyword evidence="3" id="KW-1185">Reference proteome</keyword>
<dbReference type="Gene3D" id="1.25.40.10">
    <property type="entry name" value="Tetratricopeptide repeat domain"/>
    <property type="match status" value="1"/>
</dbReference>
<evidence type="ECO:0000256" key="1">
    <source>
        <dbReference type="PROSITE-ProRule" id="PRU00339"/>
    </source>
</evidence>